<dbReference type="SUPFAM" id="SSF158745">
    <property type="entry name" value="LanC-like"/>
    <property type="match status" value="1"/>
</dbReference>
<evidence type="ECO:0000313" key="2">
    <source>
        <dbReference type="Proteomes" id="UP001163064"/>
    </source>
</evidence>
<name>A0ABT3TXQ4_9ACTN</name>
<comment type="caution">
    <text evidence="1">The sequence shown here is derived from an EMBL/GenBank/DDBJ whole genome shotgun (WGS) entry which is preliminary data.</text>
</comment>
<feature type="non-terminal residue" evidence="1">
    <location>
        <position position="183"/>
    </location>
</feature>
<dbReference type="RefSeq" id="WP_323135532.1">
    <property type="nucleotide sequence ID" value="NZ_JAPHNL010000243.1"/>
</dbReference>
<dbReference type="InterPro" id="IPR012341">
    <property type="entry name" value="6hp_glycosidase-like_sf"/>
</dbReference>
<reference evidence="1" key="1">
    <citation type="submission" date="2022-10" db="EMBL/GenBank/DDBJ databases">
        <title>Streptomyces beihaiensis sp. nov., a chitin degrading actinobacterium, isolated from shrimp pond soil.</title>
        <authorList>
            <person name="Xie J."/>
            <person name="Shen N."/>
        </authorList>
    </citation>
    <scope>NUCLEOTIDE SEQUENCE</scope>
    <source>
        <strain evidence="1">GXMU-J5</strain>
    </source>
</reference>
<dbReference type="EMBL" id="JAPHNL010000243">
    <property type="protein sequence ID" value="MCX3061799.1"/>
    <property type="molecule type" value="Genomic_DNA"/>
</dbReference>
<gene>
    <name evidence="1" type="ORF">OFY01_18940</name>
</gene>
<organism evidence="1 2">
    <name type="scientific">Streptomyces beihaiensis</name>
    <dbReference type="NCBI Taxonomy" id="2984495"/>
    <lineage>
        <taxon>Bacteria</taxon>
        <taxon>Bacillati</taxon>
        <taxon>Actinomycetota</taxon>
        <taxon>Actinomycetes</taxon>
        <taxon>Kitasatosporales</taxon>
        <taxon>Streptomycetaceae</taxon>
        <taxon>Streptomyces</taxon>
    </lineage>
</organism>
<accession>A0ABT3TXQ4</accession>
<keyword evidence="2" id="KW-1185">Reference proteome</keyword>
<protein>
    <submittedName>
        <fullName evidence="1">Type 2 lantipeptide synthetase LanM</fullName>
    </submittedName>
</protein>
<evidence type="ECO:0000313" key="1">
    <source>
        <dbReference type="EMBL" id="MCX3061799.1"/>
    </source>
</evidence>
<dbReference type="Proteomes" id="UP001163064">
    <property type="component" value="Unassembled WGS sequence"/>
</dbReference>
<dbReference type="InterPro" id="IPR007822">
    <property type="entry name" value="LANC-like"/>
</dbReference>
<proteinExistence type="predicted"/>
<dbReference type="Pfam" id="PF05147">
    <property type="entry name" value="LANC_like"/>
    <property type="match status" value="1"/>
</dbReference>
<sequence length="183" mass="18708">PRRAPAGAAGDAAACDPERLLKLALDIGDDLLARACRDEHRSNWLTLECADERHWTVMPMGAGLADGYCGTALFLAELGRLSGSERHLEAADRAVRALPALVRLLARNPDLAAAVGPGGFFGVGGVCYAAARLSTLLDSQDLAAAVPQALEALEAACPSAGADVAHGTAGALLAAEAVRDETG</sequence>
<feature type="non-terminal residue" evidence="1">
    <location>
        <position position="1"/>
    </location>
</feature>
<dbReference type="Gene3D" id="1.50.10.10">
    <property type="match status" value="1"/>
</dbReference>